<feature type="chain" id="PRO_5045211628" evidence="1">
    <location>
        <begin position="25"/>
        <end position="4667"/>
    </location>
</feature>
<dbReference type="NCBIfam" id="TIGR04131">
    <property type="entry name" value="Bac_Flav_CTERM"/>
    <property type="match status" value="1"/>
</dbReference>
<dbReference type="RefSeq" id="WP_303303449.1">
    <property type="nucleotide sequence ID" value="NZ_BAABDA010000028.1"/>
</dbReference>
<name>A0ABT8WTG8_9FLAO</name>
<protein>
    <submittedName>
        <fullName evidence="2">T9SS type B sorting domain-containing protein</fullName>
    </submittedName>
</protein>
<accession>A0ABT8WTG8</accession>
<evidence type="ECO:0000313" key="2">
    <source>
        <dbReference type="EMBL" id="MDO5976181.1"/>
    </source>
</evidence>
<dbReference type="Proteomes" id="UP001176806">
    <property type="component" value="Unassembled WGS sequence"/>
</dbReference>
<comment type="caution">
    <text evidence="2">The sequence shown here is derived from an EMBL/GenBank/DDBJ whole genome shotgun (WGS) entry which is preliminary data.</text>
</comment>
<feature type="signal peptide" evidence="1">
    <location>
        <begin position="1"/>
        <end position="24"/>
    </location>
</feature>
<evidence type="ECO:0000313" key="3">
    <source>
        <dbReference type="Proteomes" id="UP001176806"/>
    </source>
</evidence>
<keyword evidence="1" id="KW-0732">Signal</keyword>
<keyword evidence="3" id="KW-1185">Reference proteome</keyword>
<reference evidence="2" key="1">
    <citation type="submission" date="2023-07" db="EMBL/GenBank/DDBJ databases">
        <title>Two novel species in the genus Flavivirga.</title>
        <authorList>
            <person name="Kwon K."/>
        </authorList>
    </citation>
    <scope>NUCLEOTIDE SEQUENCE</scope>
    <source>
        <strain evidence="2">KACC 14158</strain>
    </source>
</reference>
<dbReference type="InterPro" id="IPR026341">
    <property type="entry name" value="T9SS_type_B"/>
</dbReference>
<dbReference type="EMBL" id="JAUOEL010000007">
    <property type="protein sequence ID" value="MDO5976181.1"/>
    <property type="molecule type" value="Genomic_DNA"/>
</dbReference>
<dbReference type="Pfam" id="PF13585">
    <property type="entry name" value="CHU_C"/>
    <property type="match status" value="1"/>
</dbReference>
<gene>
    <name evidence="2" type="ORF">Q4Q40_18430</name>
</gene>
<dbReference type="InterPro" id="IPR025667">
    <property type="entry name" value="SprB_repeat"/>
</dbReference>
<evidence type="ECO:0000256" key="1">
    <source>
        <dbReference type="SAM" id="SignalP"/>
    </source>
</evidence>
<sequence length="4667" mass="490186">MKKPTIFKNGLIVLLILFSVQLFAQNYVPFSGTTSPPRFDQDLKGDIVLIGNNILGPSNNAYNNNNETNDDVNMRYIDIDSDGSTFSSSSADLLIPINPDIPIDANDCYEIVHAALYWSAVVKGPESINNVKLKGPIGGYNDIVADEVIFDAGSSSVDGGNSFPYVCYADVTDIIRALGTDQGTYTVANVSSAQGRTDTFGNHTGYSAGWSLFIVYQNPSYTGKSITSYDGFSTIRTGFDLDIPISGFRTVPAPAPVYANFAFAALEGDKPLEGDRLRINGTRLSDTDRLRNNFFDSSVSSIAPRNPNSSNTLGFDTGVMMVPNADNDVIGNGDSGATVRLETSQDTYFPYFFALAVDIIAPNLVLTKTVEDAFGNDISGTLVDLGDELNYVLGIQNTGNDNATEATIRDVLPRNIDFDYPADIGLLPSGVTVQSYDAATRELIFAIDDSVVEEFDPMFEIRFKVTVVRECSLLNNACDNIVSNQAFSKYKGTLNQDFTISDDPSYSANTGCLITPAATNFLADIDCTFEEDVILCGANVTLEAGDDYDTYLWSTGETSQSITVTAPGVYTVRNTATAPCQSIDQIFNVITYGAGVTNPVIPFANEVVRCPDDGVELPYIFMCGANDTRFIETNITDADNIVWEKLDETQGCPAVANIECANTSTDISCVWNTVQTGADYLVDSPGQYKLTLNYSGGCSNVFYFNVYENVLVPTATSRDIICTTPGEIVVGDVPISDYEYSIDNVNYQASNIFSITTPDIYTVYIRQTGLISNPCIFTVPNIQVRERNFTVSTNIIQPLCNNEQGSVIIAANDVRPQYYFSISQGGGTINNVGPIDANSYTFPNLNPGIYTIDVSTDDGCVFTGNIEIENPAELTASAALTTPLTACADGEITVYPVGGSGTYYYYINGATEFETIPTIPVVAPGGVYDIRVVDSNNCSVNTSITVNEILPPDFSVTKTDILCYNDNNGQIVFNVTNANGNTIAYSIDNGATYVTNPTFSNLSGGTYQTMIRYSLSGTDCFSTVQNIIIDQPSEALTASSGISELAGCGPSGEGRLRITNPQGGTPFPGPNFYEYSFDNQATWVTTNEAYVLPGTYTLYVRDANGCIYAMPDIILDPEPVPPTINIGNPDFNCDGTATSTVTVNNTGGSSYEYTYLLDGVVNTNTTNPEIFLNVPSGPHEITVQYRLLTVPTYSNLLNEDFGYGEDTTSPGINTTYYCFERQEVGTECGGHIGINDGEYSVTSDIIHLFGGWLDPVDHTPATVPVTPDGRFLVVNIGATIPTTAILYEKTINDIIPNRPINVEFFAMNLISSSGSSLFDPDITVALIDGSGTEISSFSTGNIPKSEQWENYPKTPMTLNPGANTSLRFIIRSNVQQTSGNDLALDDIRVFQLPASCVTEVNFPFVIDSNNAFTSQITNATDVTCLNANDGTITIAAQNFDTTNGFQYSIDNGTTWNTQLTSPHTITGLAAGTYNVLIRYDAAATTCMDTFTQNITSPNLLEVNASGTPITCLVGSTVTATATGGTAAYSYELLDATTLNLVTNFPSSGILNDVSSGDYIVRVTDAKNCQANTSTTLSLSAPTNPIASIDGASNLCYDTTTGATIVVGVTGGQAPFEYNINAGPFGSSNTFANLLPGTYTLTVRDANGCTDALAPIIIAPQLTANAVLTKDLDCTASPDALITGTVSGGIPPYEYQVSRDGGLSYNSTIIPITGTTFTHLTATAGDYRFRIIDASASGCVAESNITTVNPIVLPTATIASVNPNCFGDTDGSIVVTASSGVPPYEYSIDNGVTFQTSNVFNGLTVAGSPYNVIVRDSKECTYSDTVILTEPAALIASHVVTPFDCNTTTSAAQPATVVVTVDGTTGTGPYEYSFNGSAYSTTSTLTVNDDGTSQNITYSVRDAKGCTFNSTPITLAPLDPPTDLAFASLPITCVNTTSDVTLTPTNGVGSLTYTILSPASATGNVTGAASGIFTGLAPDAYTFRVTDANGCFYTESYTIDPVVNITVSGMLVDNVSCIGGTDGAISFTVGNFATTYSYTINGTGGATGETLTTVPLGTLSANTYLIEVTDDITGCVATTTVNVGEPLDAPTISSTTSTNVSCTNANSQITVTVAGGTPNYRYAAVVSGAGAPGVGAYGNNNIITVDTNLGTDLVWDVYVLDDNGCPATSTATIVSDPLPTVTATVSNQCSDGTSGFTITATPGGGLITPLSYSINGGTTYQTSPLFNGLAPGTYTVTIRDGNGCTATSAVTTILDPLTASAILTKDLTCSSPVNASMNVTVAGGNGPYSYKVKIGTGAYGGTIAIVGTTFTYNLAATADTYQFEITDANGCTVETNVITTNIPVNPDVTAVASTTETILCFGEDTAAIDVTIDTTQGLAPFTINVHNDTESTNYGTQTSGLSAGTYTITVTDANGCTDTDTVIINQPADLNVTHHAVPITCTGVGISSGSIIVDGVTGGTGPYNYFVTGTNGYSNSEFNATGTASVAFNVVDFGLYQIRVVDSNGCNELIQDVLVASPPSNLDVTITPLPTTCTTGGTVVVSVGGALTGNGPYHFAIYTGPGITYTAPTTAPWQDADASGTGETSTFTNLTPGVTYSFIIFDEVTQCYYFEQSTVPIETNSTLTANAVVENNISCTGSADGNVSFDITSIYSGTTDVIYEVFNSHTLATTGITGSGTVPANGTLPVANLGPLPVGTYFVLVTEDVGANNAGCSVTTSEFNITESTALLEIEASVSKNANCNELGIITATAQFGTAPYEYQAVISGDPLGAWSTANTFNLAGSLAYDIYVRDAYGCVQSDTETLPTDALPTINSPALQCYVGTPLNIVLSGTAPVAPATYSMGGAYQVSPNFTINGPGTYTLSIRDGNGCEASVPYVVQPQLLLNAALTQDLECLGVDAIITLTPSGGTGVGPYTYEVSFNSGTYGPISGPGATHVASTDGDYQFRVTNSQTCDATSNVVTIDPLVPPTSLSAKIDVSCNGLSDGSIVVTASNGISPYQYSIDNGTTFQASNDFPGLPQGTYNVIVRDAKNCDSALEIVTIDEPLVLNATASVTTPLSCNTTTNATQPGLVTVTVDTTTGTGPYEYSFNGSGFSATNTLTVNDTGVNQIIAYSVRDDKGCTFSDTVNITALNPPTAGTITGTDVTCNDTTSTVTVTPAGGTGVGTLTYEITSPAASATSNTTGIFTLLAPDTYTFKVTDANGCFYTESYTVDPVTNITVSGSLVDNISCTGSSDGAISFTVGNFAGTYSYTINGTGGATGETLATIAIGTLSANTYLIEVTDDITGCVATATVDVEEALVPLDLTATATNIFCTNDNSQITITEVGGTPNYTYAAVISGTGPPALAAYGNSNIINVNTNSGTDLVWDVYVRDANDCAEFETVTIINDPLPTVTVPPLASNQCTVASGFTFTAIPGTGLVTPLSFSIDGGVSFQTNPTFTVNAAGSYTVTIKDGHGCTGTSATVITVFEPLASNATLDKNLTCSVPTEASIDVTVAGGNPPYGYRVNIASGGYAGVPIAFVGTTFTYSASTAATYQFEITDANGCTTQTDVVRTFDPTPVTFTTTPTDISCNGGNDGVITVNLPTSNDDPVYTYEITAPIVRAPQTSNVFTGLTVGTYTIQVNSAKGCFGISTQAVNEPNLIVPSTSVVEYACSVGANTPNFASITVDNAVGGSGTFSNYEFIRGGTVEQFGPNNVFIESDLLGGTYTINVYDNNGCVGSTTETILPFINIQTVNITIDNAITCTNDEDITVSVASSGGIPPNLEYTVEDVVGVTIGGIYSQTNSTGVFTGLAIGNYFVTVTNLDTNCSIQTTHYVVDPNTFDLTIDTVVDVTCFSDSDGSVNITFIDRSPIPTDESGAFNYNIINDLGSTIRSGSASNAGPITLSNFSAGTYTINASLVNAPFCIVNKNFTIERPTRALDIQETHTEITCVSGNNDGAISVTADGGWPGGYEFQLEEATRGIITSYSNVFDFSGLIEGDYTVRVRDSRGCIDFVNVLLEIPDPINATVTPSTTLLDCYGDTNATITVSAVTGGQGPIINNYSYTLNTVLPTPSSSGPQISPVFTDLGAGTYNVTVTDGFNCTYTTNDVVITQPTEVIATLMRTDPITCPAGGTLELTATGGTGTYTYGATENYTTPLGTLPATLSVADGTYVYYVRDANGCATAKSNEVTIEPLVDLALSFDSPSQTIYCKGDNTGVINATAEGGIGNYVYTLLDATGTINITPVTQDSPGVFTNLVAGTYQVRVDSGGCSDMESIQITEPNDPLIVTFTEFPLTCSGANDGILEIEATGGTGIIKYAISPSLNQFFESPIFTDLEPGIYQAIAQDELGCLERYDFEIFSPDPVFLSMVPGSITAEICEGDLNGSFSVDIIGGNMPYSVALDDIDGTYTTGTATQTQFDFNNLGGGDHIVYVRDALGCESEWDITFPESIRINPEAVVAYSCTGNISTNTVTVTVDESITGSTDLEYALNGNAFQNSNVFVNVPPGLNHYIDVRHVNGCSQRTENFDISQFEPLTLVLEDGGLNEIVAVTSGGAAPYEYTLNGESYGSTNTFIIYASGDYTVTVTDSNGCVAVASRYFEYIDVCISNYFTPNGDNDLDEWGPGCTSQYEDLTFDVFDRYGRAIATLRVGEKWDGSYNGSQLPSGDYWYILKLNDPKDDREIVGHFTLYR</sequence>
<organism evidence="2 3">
    <name type="scientific">Flavivirga jejuensis</name>
    <dbReference type="NCBI Taxonomy" id="870487"/>
    <lineage>
        <taxon>Bacteria</taxon>
        <taxon>Pseudomonadati</taxon>
        <taxon>Bacteroidota</taxon>
        <taxon>Flavobacteriia</taxon>
        <taxon>Flavobacteriales</taxon>
        <taxon>Flavobacteriaceae</taxon>
        <taxon>Flavivirga</taxon>
    </lineage>
</organism>
<proteinExistence type="predicted"/>
<dbReference type="Pfam" id="PF13573">
    <property type="entry name" value="SprB"/>
    <property type="match status" value="8"/>
</dbReference>